<feature type="region of interest" description="Disordered" evidence="1">
    <location>
        <begin position="127"/>
        <end position="187"/>
    </location>
</feature>
<keyword evidence="2" id="KW-0472">Membrane</keyword>
<dbReference type="EMBL" id="JAMTCO010000004">
    <property type="protein sequence ID" value="MCP2269316.1"/>
    <property type="molecule type" value="Genomic_DNA"/>
</dbReference>
<name>A0ABT1I9V3_9PSEU</name>
<keyword evidence="2" id="KW-0812">Transmembrane</keyword>
<gene>
    <name evidence="3" type="ORF">LV75_001804</name>
</gene>
<evidence type="ECO:0000256" key="2">
    <source>
        <dbReference type="SAM" id="Phobius"/>
    </source>
</evidence>
<comment type="caution">
    <text evidence="3">The sequence shown here is derived from an EMBL/GenBank/DDBJ whole genome shotgun (WGS) entry which is preliminary data.</text>
</comment>
<evidence type="ECO:0000313" key="3">
    <source>
        <dbReference type="EMBL" id="MCP2269316.1"/>
    </source>
</evidence>
<evidence type="ECO:0000313" key="4">
    <source>
        <dbReference type="Proteomes" id="UP001205185"/>
    </source>
</evidence>
<proteinExistence type="predicted"/>
<evidence type="ECO:0000256" key="1">
    <source>
        <dbReference type="SAM" id="MobiDB-lite"/>
    </source>
</evidence>
<feature type="transmembrane region" description="Helical" evidence="2">
    <location>
        <begin position="78"/>
        <end position="99"/>
    </location>
</feature>
<organism evidence="3 4">
    <name type="scientific">Actinokineospora diospyrosa</name>
    <dbReference type="NCBI Taxonomy" id="103728"/>
    <lineage>
        <taxon>Bacteria</taxon>
        <taxon>Bacillati</taxon>
        <taxon>Actinomycetota</taxon>
        <taxon>Actinomycetes</taxon>
        <taxon>Pseudonocardiales</taxon>
        <taxon>Pseudonocardiaceae</taxon>
        <taxon>Actinokineospora</taxon>
    </lineage>
</organism>
<accession>A0ABT1I9V3</accession>
<feature type="compositionally biased region" description="Low complexity" evidence="1">
    <location>
        <begin position="127"/>
        <end position="141"/>
    </location>
</feature>
<protein>
    <submittedName>
        <fullName evidence="3">Uncharacterized protein</fullName>
    </submittedName>
</protein>
<sequence>MSKPFLSTEGKKRLFRLLSVYATAFGACAALQQFFEPFTENGVWALITASAGTVVIGIMILAYVLFREHSGRRTALSVLVQAVLVVVGAFGGVLVGALLRAPVTPPADGASGGTTTTITTTTTAAAVTTTSASPTSGSGSALPEPTTAARTDAPLPATTKPEVTTPPASTTRPPPPPPSFGISTPSPVTFCTDIDGWGDPPAEGRAVILVRQVKSTNVFYEQPIDFHGDGTWTAKEVHVGDLGQENDFMLTAQAMTQADVDWYKQHYTNSQSPVSTVYGRPLAAKEVHRSNQTSPC</sequence>
<dbReference type="RefSeq" id="WP_253886320.1">
    <property type="nucleotide sequence ID" value="NZ_BAAAVB010000004.1"/>
</dbReference>
<keyword evidence="4" id="KW-1185">Reference proteome</keyword>
<dbReference type="Proteomes" id="UP001205185">
    <property type="component" value="Unassembled WGS sequence"/>
</dbReference>
<reference evidence="3 4" key="1">
    <citation type="submission" date="2022-06" db="EMBL/GenBank/DDBJ databases">
        <title>Genomic Encyclopedia of Archaeal and Bacterial Type Strains, Phase II (KMG-II): from individual species to whole genera.</title>
        <authorList>
            <person name="Goeker M."/>
        </authorList>
    </citation>
    <scope>NUCLEOTIDE SEQUENCE [LARGE SCALE GENOMIC DNA]</scope>
    <source>
        <strain evidence="3 4">DSM 44255</strain>
    </source>
</reference>
<dbReference type="PROSITE" id="PS51257">
    <property type="entry name" value="PROKAR_LIPOPROTEIN"/>
    <property type="match status" value="1"/>
</dbReference>
<feature type="transmembrane region" description="Helical" evidence="2">
    <location>
        <begin position="41"/>
        <end position="66"/>
    </location>
</feature>
<keyword evidence="2" id="KW-1133">Transmembrane helix</keyword>
<feature type="transmembrane region" description="Helical" evidence="2">
    <location>
        <begin position="14"/>
        <end position="35"/>
    </location>
</feature>